<dbReference type="GO" id="GO:0005886">
    <property type="term" value="C:plasma membrane"/>
    <property type="evidence" value="ECO:0007669"/>
    <property type="project" value="TreeGrafter"/>
</dbReference>
<dbReference type="Proteomes" id="UP000539953">
    <property type="component" value="Unassembled WGS sequence"/>
</dbReference>
<name>A0A7W8CYZ6_9FIRM</name>
<keyword evidence="1" id="KW-1133">Transmembrane helix</keyword>
<dbReference type="Pfam" id="PF03729">
    <property type="entry name" value="DUF308"/>
    <property type="match status" value="1"/>
</dbReference>
<feature type="transmembrane region" description="Helical" evidence="1">
    <location>
        <begin position="126"/>
        <end position="143"/>
    </location>
</feature>
<protein>
    <submittedName>
        <fullName evidence="2">Uncharacterized membrane protein HdeD (DUF308 family)</fullName>
    </submittedName>
</protein>
<evidence type="ECO:0000313" key="2">
    <source>
        <dbReference type="EMBL" id="MBB5182973.1"/>
    </source>
</evidence>
<keyword evidence="1" id="KW-0812">Transmembrane</keyword>
<keyword evidence="3" id="KW-1185">Reference proteome</keyword>
<evidence type="ECO:0000256" key="1">
    <source>
        <dbReference type="SAM" id="Phobius"/>
    </source>
</evidence>
<dbReference type="InterPro" id="IPR005325">
    <property type="entry name" value="DUF308_memb"/>
</dbReference>
<dbReference type="InterPro" id="IPR052712">
    <property type="entry name" value="Acid_resist_chaperone_HdeD"/>
</dbReference>
<feature type="transmembrane region" description="Helical" evidence="1">
    <location>
        <begin position="36"/>
        <end position="57"/>
    </location>
</feature>
<dbReference type="PANTHER" id="PTHR34989:SF1">
    <property type="entry name" value="PROTEIN HDED"/>
    <property type="match status" value="1"/>
</dbReference>
<reference evidence="2 3" key="1">
    <citation type="submission" date="2020-08" db="EMBL/GenBank/DDBJ databases">
        <title>Genomic Encyclopedia of Type Strains, Phase IV (KMG-IV): sequencing the most valuable type-strain genomes for metagenomic binning, comparative biology and taxonomic classification.</title>
        <authorList>
            <person name="Goeker M."/>
        </authorList>
    </citation>
    <scope>NUCLEOTIDE SEQUENCE [LARGE SCALE GENOMIC DNA]</scope>
    <source>
        <strain evidence="2 3">DSM 25799</strain>
    </source>
</reference>
<comment type="caution">
    <text evidence="2">The sequence shown here is derived from an EMBL/GenBank/DDBJ whole genome shotgun (WGS) entry which is preliminary data.</text>
</comment>
<proteinExistence type="predicted"/>
<gene>
    <name evidence="2" type="ORF">HNQ47_000993</name>
</gene>
<dbReference type="AlphaFoldDB" id="A0A7W8CYZ6"/>
<keyword evidence="1" id="KW-0472">Membrane</keyword>
<dbReference type="EMBL" id="JACHHK010000003">
    <property type="protein sequence ID" value="MBB5182973.1"/>
    <property type="molecule type" value="Genomic_DNA"/>
</dbReference>
<accession>A0A7W8CYZ6</accession>
<feature type="transmembrane region" description="Helical" evidence="1">
    <location>
        <begin position="64"/>
        <end position="82"/>
    </location>
</feature>
<organism evidence="2 3">
    <name type="scientific">Catenisphaera adipataccumulans</name>
    <dbReference type="NCBI Taxonomy" id="700500"/>
    <lineage>
        <taxon>Bacteria</taxon>
        <taxon>Bacillati</taxon>
        <taxon>Bacillota</taxon>
        <taxon>Erysipelotrichia</taxon>
        <taxon>Erysipelotrichales</taxon>
        <taxon>Erysipelotrichaceae</taxon>
        <taxon>Catenisphaera</taxon>
    </lineage>
</organism>
<feature type="transmembrane region" description="Helical" evidence="1">
    <location>
        <begin position="88"/>
        <end position="106"/>
    </location>
</feature>
<sequence length="196" mass="22122">MKSLLKQESKEVIGLAIFLIAAGCLLLFLGMETLQFVLGIVGWVLIVAGIIQLYIFFISRVSVSAIPLLLGIISLIFGYFFVREPRQVLNFITTIVGVILIINAVLHIQQSFVFKDFGFEKWPRLLVYPIIMLVIGIFLVSRPDQSLDQIMKICGILLIAEGIVTLWSQRKLHTFTKQTDDNIYDVDAVETESKDD</sequence>
<dbReference type="PANTHER" id="PTHR34989">
    <property type="entry name" value="PROTEIN HDED"/>
    <property type="match status" value="1"/>
</dbReference>
<dbReference type="RefSeq" id="WP_183328138.1">
    <property type="nucleotide sequence ID" value="NZ_JACHHK010000003.1"/>
</dbReference>
<dbReference type="PROSITE" id="PS51257">
    <property type="entry name" value="PROKAR_LIPOPROTEIN"/>
    <property type="match status" value="1"/>
</dbReference>
<evidence type="ECO:0000313" key="3">
    <source>
        <dbReference type="Proteomes" id="UP000539953"/>
    </source>
</evidence>
<feature type="transmembrane region" description="Helical" evidence="1">
    <location>
        <begin position="12"/>
        <end position="30"/>
    </location>
</feature>